<dbReference type="GeneID" id="64704171"/>
<dbReference type="Proteomes" id="UP000823399">
    <property type="component" value="Unassembled WGS sequence"/>
</dbReference>
<feature type="compositionally biased region" description="Basic and acidic residues" evidence="1">
    <location>
        <begin position="50"/>
        <end position="63"/>
    </location>
</feature>
<keyword evidence="2" id="KW-0732">Signal</keyword>
<dbReference type="AlphaFoldDB" id="A0A9P7F250"/>
<evidence type="ECO:0000313" key="4">
    <source>
        <dbReference type="Proteomes" id="UP000823399"/>
    </source>
</evidence>
<evidence type="ECO:0008006" key="5">
    <source>
        <dbReference type="Google" id="ProtNLM"/>
    </source>
</evidence>
<accession>A0A9P7F250</accession>
<feature type="signal peptide" evidence="2">
    <location>
        <begin position="1"/>
        <end position="26"/>
    </location>
</feature>
<proteinExistence type="predicted"/>
<feature type="chain" id="PRO_5040239149" description="Secreted protein" evidence="2">
    <location>
        <begin position="27"/>
        <end position="79"/>
    </location>
</feature>
<evidence type="ECO:0000256" key="2">
    <source>
        <dbReference type="SAM" id="SignalP"/>
    </source>
</evidence>
<dbReference type="RefSeq" id="XP_041289654.1">
    <property type="nucleotide sequence ID" value="XM_041441912.1"/>
</dbReference>
<sequence length="79" mass="8772">MTIISNISQSTIPLICLVIVVHHCLSTCLIKPAPTAGPSQLASLAWVSPAEEKEEHEHEHENKDEDEGGAYDCNYYDDY</sequence>
<evidence type="ECO:0000256" key="1">
    <source>
        <dbReference type="SAM" id="MobiDB-lite"/>
    </source>
</evidence>
<keyword evidence="4" id="KW-1185">Reference proteome</keyword>
<gene>
    <name evidence="3" type="ORF">F5147DRAFT_776915</name>
</gene>
<name>A0A9P7F250_9AGAM</name>
<feature type="compositionally biased region" description="Acidic residues" evidence="1">
    <location>
        <begin position="64"/>
        <end position="79"/>
    </location>
</feature>
<evidence type="ECO:0000313" key="3">
    <source>
        <dbReference type="EMBL" id="KAG2100711.1"/>
    </source>
</evidence>
<comment type="caution">
    <text evidence="3">The sequence shown here is derived from an EMBL/GenBank/DDBJ whole genome shotgun (WGS) entry which is preliminary data.</text>
</comment>
<protein>
    <recommendedName>
        <fullName evidence="5">Secreted protein</fullName>
    </recommendedName>
</protein>
<dbReference type="EMBL" id="JABBWM010000053">
    <property type="protein sequence ID" value="KAG2100711.1"/>
    <property type="molecule type" value="Genomic_DNA"/>
</dbReference>
<feature type="region of interest" description="Disordered" evidence="1">
    <location>
        <begin position="47"/>
        <end position="79"/>
    </location>
</feature>
<organism evidence="3 4">
    <name type="scientific">Suillus discolor</name>
    <dbReference type="NCBI Taxonomy" id="1912936"/>
    <lineage>
        <taxon>Eukaryota</taxon>
        <taxon>Fungi</taxon>
        <taxon>Dikarya</taxon>
        <taxon>Basidiomycota</taxon>
        <taxon>Agaricomycotina</taxon>
        <taxon>Agaricomycetes</taxon>
        <taxon>Agaricomycetidae</taxon>
        <taxon>Boletales</taxon>
        <taxon>Suillineae</taxon>
        <taxon>Suillaceae</taxon>
        <taxon>Suillus</taxon>
    </lineage>
</organism>
<reference evidence="3" key="1">
    <citation type="journal article" date="2020" name="New Phytol.">
        <title>Comparative genomics reveals dynamic genome evolution in host specialist ectomycorrhizal fungi.</title>
        <authorList>
            <person name="Lofgren L.A."/>
            <person name="Nguyen N.H."/>
            <person name="Vilgalys R."/>
            <person name="Ruytinx J."/>
            <person name="Liao H.L."/>
            <person name="Branco S."/>
            <person name="Kuo A."/>
            <person name="LaButti K."/>
            <person name="Lipzen A."/>
            <person name="Andreopoulos W."/>
            <person name="Pangilinan J."/>
            <person name="Riley R."/>
            <person name="Hundley H."/>
            <person name="Na H."/>
            <person name="Barry K."/>
            <person name="Grigoriev I.V."/>
            <person name="Stajich J.E."/>
            <person name="Kennedy P.G."/>
        </authorList>
    </citation>
    <scope>NUCLEOTIDE SEQUENCE</scope>
    <source>
        <strain evidence="3">FC423</strain>
    </source>
</reference>